<dbReference type="GO" id="GO:0016020">
    <property type="term" value="C:membrane"/>
    <property type="evidence" value="ECO:0007669"/>
    <property type="project" value="UniProtKB-SubCell"/>
</dbReference>
<evidence type="ECO:0000256" key="1">
    <source>
        <dbReference type="ARBA" id="ARBA00004141"/>
    </source>
</evidence>
<dbReference type="InterPro" id="IPR010432">
    <property type="entry name" value="RDD"/>
</dbReference>
<gene>
    <name evidence="8" type="ORF">Pla123a_09330</name>
</gene>
<comment type="caution">
    <text evidence="8">The sequence shown here is derived from an EMBL/GenBank/DDBJ whole genome shotgun (WGS) entry which is preliminary data.</text>
</comment>
<accession>A0A5C5YTY2</accession>
<feature type="compositionally biased region" description="Pro residues" evidence="5">
    <location>
        <begin position="287"/>
        <end position="307"/>
    </location>
</feature>
<sequence length="314" mass="34150">MPLTASQIDSHVQVVTPENIAFEYRVAGPFGRVMAYLIDTVIFALAILAISIVFGLVFSALDLGGVAELVIAVLAFILYWFYGGLFEALWNGQTPGKRMTGLRVVRTDGRPINAVQAVLRNVLRIADSLPIVFIPDFFFGEAPLVYQTYLLALVSMTLTRRNQRVGDLVCSTMVVAEDRSRFGKVPAPDEPELDKLLEAIPANFVPSRSLAKALSHYVGRRRYFGPARRQEIAKHVGDLLVARLRLPPDTDHDLLLCALYVRAFHKDDAGGDDDALIAPRVPIPAAAPVPVQPVGPTPSSTPSPPKPTSGAPFA</sequence>
<organism evidence="8 9">
    <name type="scientific">Posidoniimonas polymericola</name>
    <dbReference type="NCBI Taxonomy" id="2528002"/>
    <lineage>
        <taxon>Bacteria</taxon>
        <taxon>Pseudomonadati</taxon>
        <taxon>Planctomycetota</taxon>
        <taxon>Planctomycetia</taxon>
        <taxon>Pirellulales</taxon>
        <taxon>Lacipirellulaceae</taxon>
        <taxon>Posidoniimonas</taxon>
    </lineage>
</organism>
<evidence type="ECO:0000256" key="6">
    <source>
        <dbReference type="SAM" id="Phobius"/>
    </source>
</evidence>
<dbReference type="Proteomes" id="UP000318478">
    <property type="component" value="Unassembled WGS sequence"/>
</dbReference>
<dbReference type="Pfam" id="PF06271">
    <property type="entry name" value="RDD"/>
    <property type="match status" value="1"/>
</dbReference>
<evidence type="ECO:0000313" key="8">
    <source>
        <dbReference type="EMBL" id="TWT78143.1"/>
    </source>
</evidence>
<dbReference type="RefSeq" id="WP_146584378.1">
    <property type="nucleotide sequence ID" value="NZ_SJPO01000002.1"/>
</dbReference>
<feature type="domain" description="RDD" evidence="7">
    <location>
        <begin position="26"/>
        <end position="169"/>
    </location>
</feature>
<keyword evidence="3 6" id="KW-1133">Transmembrane helix</keyword>
<dbReference type="AlphaFoldDB" id="A0A5C5YTY2"/>
<evidence type="ECO:0000256" key="3">
    <source>
        <dbReference type="ARBA" id="ARBA00022989"/>
    </source>
</evidence>
<feature type="region of interest" description="Disordered" evidence="5">
    <location>
        <begin position="287"/>
        <end position="314"/>
    </location>
</feature>
<evidence type="ECO:0000256" key="2">
    <source>
        <dbReference type="ARBA" id="ARBA00022692"/>
    </source>
</evidence>
<proteinExistence type="predicted"/>
<dbReference type="OrthoDB" id="9787732at2"/>
<keyword evidence="4 6" id="KW-0472">Membrane</keyword>
<evidence type="ECO:0000313" key="9">
    <source>
        <dbReference type="Proteomes" id="UP000318478"/>
    </source>
</evidence>
<dbReference type="EMBL" id="SJPO01000002">
    <property type="protein sequence ID" value="TWT78143.1"/>
    <property type="molecule type" value="Genomic_DNA"/>
</dbReference>
<protein>
    <submittedName>
        <fullName evidence="8">RDD family protein</fullName>
    </submittedName>
</protein>
<feature type="transmembrane region" description="Helical" evidence="6">
    <location>
        <begin position="69"/>
        <end position="90"/>
    </location>
</feature>
<dbReference type="PANTHER" id="PTHR38480:SF1">
    <property type="entry name" value="SLR0254 PROTEIN"/>
    <property type="match status" value="1"/>
</dbReference>
<evidence type="ECO:0000259" key="7">
    <source>
        <dbReference type="Pfam" id="PF06271"/>
    </source>
</evidence>
<keyword evidence="2 6" id="KW-0812">Transmembrane</keyword>
<name>A0A5C5YTY2_9BACT</name>
<feature type="transmembrane region" description="Helical" evidence="6">
    <location>
        <begin position="33"/>
        <end position="57"/>
    </location>
</feature>
<comment type="subcellular location">
    <subcellularLocation>
        <location evidence="1">Membrane</location>
        <topology evidence="1">Multi-pass membrane protein</topology>
    </subcellularLocation>
</comment>
<dbReference type="PANTHER" id="PTHR38480">
    <property type="entry name" value="SLR0254 PROTEIN"/>
    <property type="match status" value="1"/>
</dbReference>
<keyword evidence="9" id="KW-1185">Reference proteome</keyword>
<evidence type="ECO:0000256" key="5">
    <source>
        <dbReference type="SAM" id="MobiDB-lite"/>
    </source>
</evidence>
<evidence type="ECO:0000256" key="4">
    <source>
        <dbReference type="ARBA" id="ARBA00023136"/>
    </source>
</evidence>
<reference evidence="8 9" key="1">
    <citation type="submission" date="2019-02" db="EMBL/GenBank/DDBJ databases">
        <title>Deep-cultivation of Planctomycetes and their phenomic and genomic characterization uncovers novel biology.</title>
        <authorList>
            <person name="Wiegand S."/>
            <person name="Jogler M."/>
            <person name="Boedeker C."/>
            <person name="Pinto D."/>
            <person name="Vollmers J."/>
            <person name="Rivas-Marin E."/>
            <person name="Kohn T."/>
            <person name="Peeters S.H."/>
            <person name="Heuer A."/>
            <person name="Rast P."/>
            <person name="Oberbeckmann S."/>
            <person name="Bunk B."/>
            <person name="Jeske O."/>
            <person name="Meyerdierks A."/>
            <person name="Storesund J.E."/>
            <person name="Kallscheuer N."/>
            <person name="Luecker S."/>
            <person name="Lage O.M."/>
            <person name="Pohl T."/>
            <person name="Merkel B.J."/>
            <person name="Hornburger P."/>
            <person name="Mueller R.-W."/>
            <person name="Bruemmer F."/>
            <person name="Labrenz M."/>
            <person name="Spormann A.M."/>
            <person name="Op Den Camp H."/>
            <person name="Overmann J."/>
            <person name="Amann R."/>
            <person name="Jetten M.S.M."/>
            <person name="Mascher T."/>
            <person name="Medema M.H."/>
            <person name="Devos D.P."/>
            <person name="Kaster A.-K."/>
            <person name="Ovreas L."/>
            <person name="Rohde M."/>
            <person name="Galperin M.Y."/>
            <person name="Jogler C."/>
        </authorList>
    </citation>
    <scope>NUCLEOTIDE SEQUENCE [LARGE SCALE GENOMIC DNA]</scope>
    <source>
        <strain evidence="8 9">Pla123a</strain>
    </source>
</reference>